<evidence type="ECO:0000313" key="3">
    <source>
        <dbReference type="EMBL" id="KYN17349.1"/>
    </source>
</evidence>
<keyword evidence="2" id="KW-1133">Transmembrane helix</keyword>
<dbReference type="AlphaFoldDB" id="A0A195DXK8"/>
<evidence type="ECO:0000256" key="2">
    <source>
        <dbReference type="SAM" id="Phobius"/>
    </source>
</evidence>
<proteinExistence type="predicted"/>
<evidence type="ECO:0000313" key="4">
    <source>
        <dbReference type="Proteomes" id="UP000078492"/>
    </source>
</evidence>
<evidence type="ECO:0000256" key="1">
    <source>
        <dbReference type="SAM" id="MobiDB-lite"/>
    </source>
</evidence>
<feature type="region of interest" description="Disordered" evidence="1">
    <location>
        <begin position="291"/>
        <end position="315"/>
    </location>
</feature>
<keyword evidence="2" id="KW-0812">Transmembrane</keyword>
<organism evidence="3 4">
    <name type="scientific">Trachymyrmex cornetzi</name>
    <dbReference type="NCBI Taxonomy" id="471704"/>
    <lineage>
        <taxon>Eukaryota</taxon>
        <taxon>Metazoa</taxon>
        <taxon>Ecdysozoa</taxon>
        <taxon>Arthropoda</taxon>
        <taxon>Hexapoda</taxon>
        <taxon>Insecta</taxon>
        <taxon>Pterygota</taxon>
        <taxon>Neoptera</taxon>
        <taxon>Endopterygota</taxon>
        <taxon>Hymenoptera</taxon>
        <taxon>Apocrita</taxon>
        <taxon>Aculeata</taxon>
        <taxon>Formicoidea</taxon>
        <taxon>Formicidae</taxon>
        <taxon>Myrmicinae</taxon>
        <taxon>Trachymyrmex</taxon>
    </lineage>
</organism>
<sequence>MPIDRISCQLRTYIYMNDVIFMIVDIYDAAGTRRSCQRLALAASWQNMILRYMRHVLFLLLIILAMCFCLQKMPREIVTNQAMSCWEVLRYYRRNYSTPVTPAGWTSNALNANSAQQQKPKLRSISQTSPRRKLNTVLILLSPCLSLIASSDLPTRASYPPSHIDCRFSSTRNKGNVGGVWREGKGNKSMKEMEGRIRKVLRNTEKERGKERKGMGWWDRECREKEGGRRVLRGGREWDGGIGNVEKRREGLHDVPFAEPPMVSGYTKPLILLPSESVWVSLSRTMEKTTIERDAEKQESVEEREKEGKTRTVRRQQRRLTCPEPYFLSEGLYATPEELENTREIILHVITIGAFIEDSTKLCGIWDIPNTLTKTSICQQEQLMMFFLLLESSDEEAEER</sequence>
<protein>
    <submittedName>
        <fullName evidence="3">Uncharacterized protein</fullName>
    </submittedName>
</protein>
<accession>A0A195DXK8</accession>
<keyword evidence="4" id="KW-1185">Reference proteome</keyword>
<feature type="transmembrane region" description="Helical" evidence="2">
    <location>
        <begin position="52"/>
        <end position="70"/>
    </location>
</feature>
<reference evidence="3 4" key="1">
    <citation type="submission" date="2015-09" db="EMBL/GenBank/DDBJ databases">
        <title>Trachymyrmex cornetzi WGS genome.</title>
        <authorList>
            <person name="Nygaard S."/>
            <person name="Hu H."/>
            <person name="Boomsma J."/>
            <person name="Zhang G."/>
        </authorList>
    </citation>
    <scope>NUCLEOTIDE SEQUENCE [LARGE SCALE GENOMIC DNA]</scope>
    <source>
        <strain evidence="3">Tcor2-1</strain>
        <tissue evidence="3">Whole body</tissue>
    </source>
</reference>
<dbReference type="Proteomes" id="UP000078492">
    <property type="component" value="Unassembled WGS sequence"/>
</dbReference>
<feature type="compositionally biased region" description="Basic and acidic residues" evidence="1">
    <location>
        <begin position="291"/>
        <end position="310"/>
    </location>
</feature>
<gene>
    <name evidence="3" type="ORF">ALC57_10325</name>
</gene>
<keyword evidence="2" id="KW-0472">Membrane</keyword>
<name>A0A195DXK8_9HYME</name>
<dbReference type="EMBL" id="KQ980167">
    <property type="protein sequence ID" value="KYN17349.1"/>
    <property type="molecule type" value="Genomic_DNA"/>
</dbReference>